<gene>
    <name evidence="1" type="ORF">LAESUDRAFT_67373</name>
</gene>
<dbReference type="OrthoDB" id="2802356at2759"/>
<proteinExistence type="predicted"/>
<protein>
    <submittedName>
        <fullName evidence="1">Uncharacterized protein</fullName>
    </submittedName>
</protein>
<accession>A0A165F5T7</accession>
<organism evidence="1 2">
    <name type="scientific">Laetiporus sulphureus 93-53</name>
    <dbReference type="NCBI Taxonomy" id="1314785"/>
    <lineage>
        <taxon>Eukaryota</taxon>
        <taxon>Fungi</taxon>
        <taxon>Dikarya</taxon>
        <taxon>Basidiomycota</taxon>
        <taxon>Agaricomycotina</taxon>
        <taxon>Agaricomycetes</taxon>
        <taxon>Polyporales</taxon>
        <taxon>Laetiporus</taxon>
    </lineage>
</organism>
<dbReference type="GeneID" id="63822569"/>
<name>A0A165F5T7_9APHY</name>
<dbReference type="EMBL" id="KV427615">
    <property type="protein sequence ID" value="KZT08445.1"/>
    <property type="molecule type" value="Genomic_DNA"/>
</dbReference>
<evidence type="ECO:0000313" key="2">
    <source>
        <dbReference type="Proteomes" id="UP000076871"/>
    </source>
</evidence>
<dbReference type="Proteomes" id="UP000076871">
    <property type="component" value="Unassembled WGS sequence"/>
</dbReference>
<dbReference type="InParanoid" id="A0A165F5T7"/>
<dbReference type="RefSeq" id="XP_040766185.1">
    <property type="nucleotide sequence ID" value="XM_040905539.1"/>
</dbReference>
<evidence type="ECO:0000313" key="1">
    <source>
        <dbReference type="EMBL" id="KZT08445.1"/>
    </source>
</evidence>
<reference evidence="1 2" key="1">
    <citation type="journal article" date="2016" name="Mol. Biol. Evol.">
        <title>Comparative Genomics of Early-Diverging Mushroom-Forming Fungi Provides Insights into the Origins of Lignocellulose Decay Capabilities.</title>
        <authorList>
            <person name="Nagy L.G."/>
            <person name="Riley R."/>
            <person name="Tritt A."/>
            <person name="Adam C."/>
            <person name="Daum C."/>
            <person name="Floudas D."/>
            <person name="Sun H."/>
            <person name="Yadav J.S."/>
            <person name="Pangilinan J."/>
            <person name="Larsson K.H."/>
            <person name="Matsuura K."/>
            <person name="Barry K."/>
            <person name="Labutti K."/>
            <person name="Kuo R."/>
            <person name="Ohm R.A."/>
            <person name="Bhattacharya S.S."/>
            <person name="Shirouzu T."/>
            <person name="Yoshinaga Y."/>
            <person name="Martin F.M."/>
            <person name="Grigoriev I.V."/>
            <person name="Hibbett D.S."/>
        </authorList>
    </citation>
    <scope>NUCLEOTIDE SEQUENCE [LARGE SCALE GENOMIC DNA]</scope>
    <source>
        <strain evidence="1 2">93-53</strain>
    </source>
</reference>
<sequence>MAYAYYQSSAPGLWGTPQYQFTAPPLPSYRPQPSWSGLEYYRAHAAYDNSDFYQSIIGRLRVAWGANFHEARHWHRQIYGGLVNVAQVLPIDLGSAAAYEAYRYWKYHHPLYEPLGGSPEMEREAMIAMAVAEATHLWQYTGRSFDQIGLREASEVAAATASRIADRVLDIGSYYGEPRSYRPWRSEVSLATPYISGAGTSSPYSGASQLPGSYGAVPGSYYAPGTVYGGYAAYPSAAVYPSAGSYSAFPGAYTATGYPMNGVTPQYYGAGYMQPGGYYGAGYPSTAGSTIIVRQPGHHHHRYYHRPHSTVGF</sequence>
<keyword evidence="2" id="KW-1185">Reference proteome</keyword>
<dbReference type="AlphaFoldDB" id="A0A165F5T7"/>
<dbReference type="STRING" id="1314785.A0A165F5T7"/>